<feature type="signal peptide" evidence="1">
    <location>
        <begin position="1"/>
        <end position="20"/>
    </location>
</feature>
<evidence type="ECO:0000256" key="1">
    <source>
        <dbReference type="SAM" id="SignalP"/>
    </source>
</evidence>
<dbReference type="PANTHER" id="PTHR37427">
    <property type="entry name" value="PROTEIN CBG20963-RELATED"/>
    <property type="match status" value="1"/>
</dbReference>
<evidence type="ECO:0000313" key="3">
    <source>
        <dbReference type="Proteomes" id="UP001303046"/>
    </source>
</evidence>
<organism evidence="2 3">
    <name type="scientific">Necator americanus</name>
    <name type="common">Human hookworm</name>
    <dbReference type="NCBI Taxonomy" id="51031"/>
    <lineage>
        <taxon>Eukaryota</taxon>
        <taxon>Metazoa</taxon>
        <taxon>Ecdysozoa</taxon>
        <taxon>Nematoda</taxon>
        <taxon>Chromadorea</taxon>
        <taxon>Rhabditida</taxon>
        <taxon>Rhabditina</taxon>
        <taxon>Rhabditomorpha</taxon>
        <taxon>Strongyloidea</taxon>
        <taxon>Ancylostomatidae</taxon>
        <taxon>Bunostominae</taxon>
        <taxon>Necator</taxon>
    </lineage>
</organism>
<dbReference type="EMBL" id="JAVFWL010000006">
    <property type="protein sequence ID" value="KAK6766005.1"/>
    <property type="molecule type" value="Genomic_DNA"/>
</dbReference>
<evidence type="ECO:0008006" key="4">
    <source>
        <dbReference type="Google" id="ProtNLM"/>
    </source>
</evidence>
<protein>
    <recommendedName>
        <fullName evidence="4">Transthyretin-like family protein</fullName>
    </recommendedName>
</protein>
<sequence>MSASIRFLLVLCCITALSEAFRCKIVVRVTSRTTKKFKAEIAVPALGIKSEPMVFEGETTKKMKVIGEECGKKPWVIRTYKWKNNEWKLAHRITAKLQGQGWIRIVVNDDLKPSPLDRFGVMCSEGICG</sequence>
<comment type="caution">
    <text evidence="2">The sequence shown here is derived from an EMBL/GenBank/DDBJ whole genome shotgun (WGS) entry which is preliminary data.</text>
</comment>
<evidence type="ECO:0000313" key="2">
    <source>
        <dbReference type="EMBL" id="KAK6766005.1"/>
    </source>
</evidence>
<keyword evidence="1" id="KW-0732">Signal</keyword>
<dbReference type="Proteomes" id="UP001303046">
    <property type="component" value="Unassembled WGS sequence"/>
</dbReference>
<keyword evidence="3" id="KW-1185">Reference proteome</keyword>
<proteinExistence type="predicted"/>
<dbReference type="PANTHER" id="PTHR37427:SF2">
    <property type="entry name" value="SECRETED PROTEIN"/>
    <property type="match status" value="1"/>
</dbReference>
<accession>A0ABR1EU89</accession>
<gene>
    <name evidence="2" type="primary">Necator_chrX.g25902</name>
    <name evidence="2" type="ORF">RB195_025736</name>
</gene>
<name>A0ABR1EU89_NECAM</name>
<feature type="chain" id="PRO_5045363399" description="Transthyretin-like family protein" evidence="1">
    <location>
        <begin position="21"/>
        <end position="129"/>
    </location>
</feature>
<reference evidence="2 3" key="1">
    <citation type="submission" date="2023-08" db="EMBL/GenBank/DDBJ databases">
        <title>A Necator americanus chromosomal reference genome.</title>
        <authorList>
            <person name="Ilik V."/>
            <person name="Petrzelkova K.J."/>
            <person name="Pardy F."/>
            <person name="Fuh T."/>
            <person name="Niatou-Singa F.S."/>
            <person name="Gouil Q."/>
            <person name="Baker L."/>
            <person name="Ritchie M.E."/>
            <person name="Jex A.R."/>
            <person name="Gazzola D."/>
            <person name="Li H."/>
            <person name="Toshio Fujiwara R."/>
            <person name="Zhan B."/>
            <person name="Aroian R.V."/>
            <person name="Pafco B."/>
            <person name="Schwarz E.M."/>
        </authorList>
    </citation>
    <scope>NUCLEOTIDE SEQUENCE [LARGE SCALE GENOMIC DNA]</scope>
    <source>
        <strain evidence="2 3">Aroian</strain>
        <tissue evidence="2">Whole animal</tissue>
    </source>
</reference>